<accession>A0ABR1CQE1</accession>
<dbReference type="EMBL" id="JAVFWL010000003">
    <property type="protein sequence ID" value="KAK6740290.1"/>
    <property type="molecule type" value="Genomic_DNA"/>
</dbReference>
<keyword evidence="3" id="KW-1185">Reference proteome</keyword>
<sequence>MLRRKDSRNYKMLHFLRTLYFIMLLCTITLAADHREESLGTNESEMLQCLRECKGFILLLKLDCLFACAIKDYLITRS</sequence>
<name>A0ABR1CQE1_NECAM</name>
<comment type="caution">
    <text evidence="2">The sequence shown here is derived from an EMBL/GenBank/DDBJ whole genome shotgun (WGS) entry which is preliminary data.</text>
</comment>
<evidence type="ECO:0000313" key="3">
    <source>
        <dbReference type="Proteomes" id="UP001303046"/>
    </source>
</evidence>
<keyword evidence="1" id="KW-0732">Signal</keyword>
<feature type="signal peptide" evidence="1">
    <location>
        <begin position="1"/>
        <end position="31"/>
    </location>
</feature>
<proteinExistence type="predicted"/>
<gene>
    <name evidence="2" type="primary">Necator_chrIII.g9404</name>
    <name evidence="2" type="ORF">RB195_008639</name>
</gene>
<organism evidence="2 3">
    <name type="scientific">Necator americanus</name>
    <name type="common">Human hookworm</name>
    <dbReference type="NCBI Taxonomy" id="51031"/>
    <lineage>
        <taxon>Eukaryota</taxon>
        <taxon>Metazoa</taxon>
        <taxon>Ecdysozoa</taxon>
        <taxon>Nematoda</taxon>
        <taxon>Chromadorea</taxon>
        <taxon>Rhabditida</taxon>
        <taxon>Rhabditina</taxon>
        <taxon>Rhabditomorpha</taxon>
        <taxon>Strongyloidea</taxon>
        <taxon>Ancylostomatidae</taxon>
        <taxon>Bunostominae</taxon>
        <taxon>Necator</taxon>
    </lineage>
</organism>
<evidence type="ECO:0000313" key="2">
    <source>
        <dbReference type="EMBL" id="KAK6740290.1"/>
    </source>
</evidence>
<reference evidence="2 3" key="1">
    <citation type="submission" date="2023-08" db="EMBL/GenBank/DDBJ databases">
        <title>A Necator americanus chromosomal reference genome.</title>
        <authorList>
            <person name="Ilik V."/>
            <person name="Petrzelkova K.J."/>
            <person name="Pardy F."/>
            <person name="Fuh T."/>
            <person name="Niatou-Singa F.S."/>
            <person name="Gouil Q."/>
            <person name="Baker L."/>
            <person name="Ritchie M.E."/>
            <person name="Jex A.R."/>
            <person name="Gazzola D."/>
            <person name="Li H."/>
            <person name="Toshio Fujiwara R."/>
            <person name="Zhan B."/>
            <person name="Aroian R.V."/>
            <person name="Pafco B."/>
            <person name="Schwarz E.M."/>
        </authorList>
    </citation>
    <scope>NUCLEOTIDE SEQUENCE [LARGE SCALE GENOMIC DNA]</scope>
    <source>
        <strain evidence="2 3">Aroian</strain>
        <tissue evidence="2">Whole animal</tissue>
    </source>
</reference>
<dbReference type="Proteomes" id="UP001303046">
    <property type="component" value="Unassembled WGS sequence"/>
</dbReference>
<feature type="chain" id="PRO_5047482158" evidence="1">
    <location>
        <begin position="32"/>
        <end position="78"/>
    </location>
</feature>
<protein>
    <submittedName>
        <fullName evidence="2">Uncharacterized protein</fullName>
    </submittedName>
</protein>
<evidence type="ECO:0000256" key="1">
    <source>
        <dbReference type="SAM" id="SignalP"/>
    </source>
</evidence>